<feature type="signal peptide" evidence="1">
    <location>
        <begin position="1"/>
        <end position="20"/>
    </location>
</feature>
<organism evidence="2 3">
    <name type="scientific">Deinococcus psychrotolerans</name>
    <dbReference type="NCBI Taxonomy" id="2489213"/>
    <lineage>
        <taxon>Bacteria</taxon>
        <taxon>Thermotogati</taxon>
        <taxon>Deinococcota</taxon>
        <taxon>Deinococci</taxon>
        <taxon>Deinococcales</taxon>
        <taxon>Deinococcaceae</taxon>
        <taxon>Deinococcus</taxon>
    </lineage>
</organism>
<proteinExistence type="predicted"/>
<dbReference type="Proteomes" id="UP000276417">
    <property type="component" value="Chromosome 1"/>
</dbReference>
<protein>
    <submittedName>
        <fullName evidence="2">Uncharacterized protein</fullName>
    </submittedName>
</protein>
<name>A0A3G8YID6_9DEIO</name>
<accession>A0A3G8YID6</accession>
<reference evidence="2 3" key="1">
    <citation type="submission" date="2018-11" db="EMBL/GenBank/DDBJ databases">
        <title>Deinococcus shelandsis sp. nov., isolated from South Shetland Islands soil of Antarctica.</title>
        <authorList>
            <person name="Tian J."/>
        </authorList>
    </citation>
    <scope>NUCLEOTIDE SEQUENCE [LARGE SCALE GENOMIC DNA]</scope>
    <source>
        <strain evidence="2 3">S14-83T</strain>
    </source>
</reference>
<dbReference type="OrthoDB" id="9901343at2"/>
<dbReference type="EMBL" id="CP034183">
    <property type="protein sequence ID" value="AZI42274.1"/>
    <property type="molecule type" value="Genomic_DNA"/>
</dbReference>
<evidence type="ECO:0000256" key="1">
    <source>
        <dbReference type="SAM" id="SignalP"/>
    </source>
</evidence>
<keyword evidence="1" id="KW-0732">Signal</keyword>
<feature type="chain" id="PRO_5018224242" evidence="1">
    <location>
        <begin position="21"/>
        <end position="148"/>
    </location>
</feature>
<keyword evidence="3" id="KW-1185">Reference proteome</keyword>
<evidence type="ECO:0000313" key="2">
    <source>
        <dbReference type="EMBL" id="AZI42274.1"/>
    </source>
</evidence>
<gene>
    <name evidence="2" type="ORF">EHF33_05510</name>
</gene>
<dbReference type="KEGG" id="dph:EHF33_05510"/>
<dbReference type="AlphaFoldDB" id="A0A3G8YID6"/>
<sequence>MNKVRWLIPAVFCLSSSVLAESATTGNANFTQGSIPYKVTPCQNRADPNCGRSLRSVGEVCGGCHLDIHTIALRGSNPPLTVWMNQAAWNALPLDGQITLKDDFLYMGNAKFPVEYHNAAGERVNFSGTINITRSPQLPAAKYQFEQR</sequence>
<dbReference type="RefSeq" id="WP_124868616.1">
    <property type="nucleotide sequence ID" value="NZ_CP034183.1"/>
</dbReference>
<evidence type="ECO:0000313" key="3">
    <source>
        <dbReference type="Proteomes" id="UP000276417"/>
    </source>
</evidence>